<organism evidence="1 2">
    <name type="scientific">Sphingopyxis macrogoltabida</name>
    <name type="common">Sphingomonas macrogoltabidus</name>
    <dbReference type="NCBI Taxonomy" id="33050"/>
    <lineage>
        <taxon>Bacteria</taxon>
        <taxon>Pseudomonadati</taxon>
        <taxon>Pseudomonadota</taxon>
        <taxon>Alphaproteobacteria</taxon>
        <taxon>Sphingomonadales</taxon>
        <taxon>Sphingomonadaceae</taxon>
        <taxon>Sphingopyxis</taxon>
    </lineage>
</organism>
<name>A0A2W5N544_SPHMC</name>
<accession>A0A2W5N544</accession>
<comment type="caution">
    <text evidence="1">The sequence shown here is derived from an EMBL/GenBank/DDBJ whole genome shotgun (WGS) entry which is preliminary data.</text>
</comment>
<dbReference type="Proteomes" id="UP000248597">
    <property type="component" value="Unassembled WGS sequence"/>
</dbReference>
<evidence type="ECO:0000313" key="1">
    <source>
        <dbReference type="EMBL" id="PZQ21250.1"/>
    </source>
</evidence>
<protein>
    <recommendedName>
        <fullName evidence="3">Phage gp6-like head-tail connector protein</fullName>
    </recommendedName>
</protein>
<dbReference type="AlphaFoldDB" id="A0A2W5N544"/>
<dbReference type="EMBL" id="QFPJ01000033">
    <property type="protein sequence ID" value="PZQ21250.1"/>
    <property type="molecule type" value="Genomic_DNA"/>
</dbReference>
<sequence>MADIITIAAARAHLRVGTEVSDAQMGDIVAAATDAVAGFMQRPITGEGGFADGEVPFGVIQAVKVMIVELYDNPGAPIVDEDVMRGLVGFYSRPSFA</sequence>
<proteinExistence type="predicted"/>
<reference evidence="1 2" key="1">
    <citation type="submission" date="2017-08" db="EMBL/GenBank/DDBJ databases">
        <title>Infants hospitalized years apart are colonized by the same room-sourced microbial strains.</title>
        <authorList>
            <person name="Brooks B."/>
            <person name="Olm M.R."/>
            <person name="Firek B.A."/>
            <person name="Baker R."/>
            <person name="Thomas B.C."/>
            <person name="Morowitz M.J."/>
            <person name="Banfield J.F."/>
        </authorList>
    </citation>
    <scope>NUCLEOTIDE SEQUENCE [LARGE SCALE GENOMIC DNA]</scope>
    <source>
        <strain evidence="1">S2_005_003_R2_47</strain>
    </source>
</reference>
<dbReference type="CDD" id="cd08054">
    <property type="entry name" value="gp6"/>
    <property type="match status" value="1"/>
</dbReference>
<dbReference type="Pfam" id="PF05135">
    <property type="entry name" value="Phage_connect_1"/>
    <property type="match status" value="1"/>
</dbReference>
<evidence type="ECO:0000313" key="2">
    <source>
        <dbReference type="Proteomes" id="UP000248597"/>
    </source>
</evidence>
<dbReference type="Gene3D" id="1.10.3230.30">
    <property type="entry name" value="Phage gp6-like head-tail connector protein"/>
    <property type="match status" value="1"/>
</dbReference>
<dbReference type="InterPro" id="IPR021146">
    <property type="entry name" value="Phage_gp6-like_head-tail"/>
</dbReference>
<evidence type="ECO:0008006" key="3">
    <source>
        <dbReference type="Google" id="ProtNLM"/>
    </source>
</evidence>
<gene>
    <name evidence="1" type="ORF">DI569_12540</name>
</gene>